<sequence length="473" mass="49751">MVGDFFGGSNIRARGSASFDRLFVYADDLDAPATLPPGNSIMSISESGPVGIFDTSLMSVQQAQSIFRGGGTLPGVTLAGTISANASLTTSDTISQIQSQLASTPQGYDIVLLQTPSGTYAAAVDSIFQSRNTVAGTTVYNSSASGAMIQGGGDSLNGGEDLDAYYFYDHVINVDTAIADAANGSVGSLKIAEGGSVLPQDRVFFRYSYIGDVAYGGGGLSRFTPGFEKSFLNQLVSFEVRLPFVADAATNITADGRSLSTNSDAKVGNVMMYFKTLLLESTNYAISGGLGLALPSAESIEINLSNGSPLLRVANDSVQIQPFLGGLYMPGDKWFAQGFTQFSFATSDNTVYLNPDGNGLQQAGSISDPSYLFADLAVGCFAYRNDQADYLTAIIPTLEVHQTTSLDDAGSVSAGNLQLGNFSGTTSITSAVLATTFEFGLHTHLTAAYAFPVTSNERQYDGAFRIQYNRALR</sequence>
<dbReference type="KEGG" id="smam:Mal15_42430"/>
<keyword evidence="2" id="KW-1185">Reference proteome</keyword>
<protein>
    <submittedName>
        <fullName evidence="1">Uncharacterized protein</fullName>
    </submittedName>
</protein>
<accession>A0A5B9MH00</accession>
<dbReference type="EMBL" id="CP036264">
    <property type="protein sequence ID" value="QEG00174.1"/>
    <property type="molecule type" value="Genomic_DNA"/>
</dbReference>
<evidence type="ECO:0000313" key="1">
    <source>
        <dbReference type="EMBL" id="QEG00174.1"/>
    </source>
</evidence>
<organism evidence="1 2">
    <name type="scientific">Stieleria maiorica</name>
    <dbReference type="NCBI Taxonomy" id="2795974"/>
    <lineage>
        <taxon>Bacteria</taxon>
        <taxon>Pseudomonadati</taxon>
        <taxon>Planctomycetota</taxon>
        <taxon>Planctomycetia</taxon>
        <taxon>Pirellulales</taxon>
        <taxon>Pirellulaceae</taxon>
        <taxon>Stieleria</taxon>
    </lineage>
</organism>
<proteinExistence type="predicted"/>
<evidence type="ECO:0000313" key="2">
    <source>
        <dbReference type="Proteomes" id="UP000321353"/>
    </source>
</evidence>
<gene>
    <name evidence="1" type="ORF">Mal15_42430</name>
</gene>
<dbReference type="AlphaFoldDB" id="A0A5B9MH00"/>
<name>A0A5B9MH00_9BACT</name>
<dbReference type="Proteomes" id="UP000321353">
    <property type="component" value="Chromosome"/>
</dbReference>
<reference evidence="1 2" key="1">
    <citation type="submission" date="2019-02" db="EMBL/GenBank/DDBJ databases">
        <title>Planctomycetal bacteria perform biofilm scaping via a novel small molecule.</title>
        <authorList>
            <person name="Jeske O."/>
            <person name="Boedeker C."/>
            <person name="Wiegand S."/>
            <person name="Breitling P."/>
            <person name="Kallscheuer N."/>
            <person name="Jogler M."/>
            <person name="Rohde M."/>
            <person name="Petersen J."/>
            <person name="Medema M.H."/>
            <person name="Surup F."/>
            <person name="Jogler C."/>
        </authorList>
    </citation>
    <scope>NUCLEOTIDE SEQUENCE [LARGE SCALE GENOMIC DNA]</scope>
    <source>
        <strain evidence="1 2">Mal15</strain>
    </source>
</reference>